<evidence type="ECO:0000256" key="7">
    <source>
        <dbReference type="RuleBase" id="RU000461"/>
    </source>
</evidence>
<keyword evidence="4 7" id="KW-0560">Oxidoreductase</keyword>
<dbReference type="GO" id="GO:0005506">
    <property type="term" value="F:iron ion binding"/>
    <property type="evidence" value="ECO:0007669"/>
    <property type="project" value="InterPro"/>
</dbReference>
<dbReference type="InterPro" id="IPR017972">
    <property type="entry name" value="Cyt_P450_CS"/>
</dbReference>
<dbReference type="SUPFAM" id="SSF48264">
    <property type="entry name" value="Cytochrome P450"/>
    <property type="match status" value="1"/>
</dbReference>
<keyword evidence="3 7" id="KW-0479">Metal-binding</keyword>
<gene>
    <name evidence="8" type="ORF">DZF91_35050</name>
</gene>
<evidence type="ECO:0000256" key="5">
    <source>
        <dbReference type="ARBA" id="ARBA00023004"/>
    </source>
</evidence>
<keyword evidence="5 7" id="KW-0408">Iron</keyword>
<evidence type="ECO:0000256" key="6">
    <source>
        <dbReference type="ARBA" id="ARBA00023033"/>
    </source>
</evidence>
<dbReference type="RefSeq" id="WP_117361338.1">
    <property type="nucleotide sequence ID" value="NZ_QURH01001015.1"/>
</dbReference>
<evidence type="ECO:0000313" key="8">
    <source>
        <dbReference type="EMBL" id="RFU37013.1"/>
    </source>
</evidence>
<keyword evidence="9" id="KW-1185">Reference proteome</keyword>
<dbReference type="InterPro" id="IPR036396">
    <property type="entry name" value="Cyt_P450_sf"/>
</dbReference>
<dbReference type="CDD" id="cd11029">
    <property type="entry name" value="CYP107-like"/>
    <property type="match status" value="1"/>
</dbReference>
<evidence type="ECO:0000256" key="1">
    <source>
        <dbReference type="ARBA" id="ARBA00010617"/>
    </source>
</evidence>
<keyword evidence="6 7" id="KW-0503">Monooxygenase</keyword>
<accession>A0A372JAI3</accession>
<comment type="caution">
    <text evidence="8">The sequence shown here is derived from an EMBL/GenBank/DDBJ whole genome shotgun (WGS) entry which is preliminary data.</text>
</comment>
<dbReference type="InterPro" id="IPR001128">
    <property type="entry name" value="Cyt_P450"/>
</dbReference>
<dbReference type="GO" id="GO:0004497">
    <property type="term" value="F:monooxygenase activity"/>
    <property type="evidence" value="ECO:0007669"/>
    <property type="project" value="UniProtKB-KW"/>
</dbReference>
<keyword evidence="2 7" id="KW-0349">Heme</keyword>
<dbReference type="PRINTS" id="PR00385">
    <property type="entry name" value="P450"/>
</dbReference>
<protein>
    <submittedName>
        <fullName evidence="8">Cytochrome P450</fullName>
    </submittedName>
</protein>
<dbReference type="AlphaFoldDB" id="A0A372JAI3"/>
<dbReference type="PANTHER" id="PTHR46696">
    <property type="entry name" value="P450, PUTATIVE (EUROFUNG)-RELATED"/>
    <property type="match status" value="1"/>
</dbReference>
<dbReference type="PROSITE" id="PS00086">
    <property type="entry name" value="CYTOCHROME_P450"/>
    <property type="match status" value="1"/>
</dbReference>
<dbReference type="InterPro" id="IPR002397">
    <property type="entry name" value="Cyt_P450_B"/>
</dbReference>
<dbReference type="Gene3D" id="1.10.630.10">
    <property type="entry name" value="Cytochrome P450"/>
    <property type="match status" value="1"/>
</dbReference>
<dbReference type="Pfam" id="PF00067">
    <property type="entry name" value="p450"/>
    <property type="match status" value="2"/>
</dbReference>
<dbReference type="EMBL" id="QURH01001015">
    <property type="protein sequence ID" value="RFU37013.1"/>
    <property type="molecule type" value="Genomic_DNA"/>
</dbReference>
<comment type="similarity">
    <text evidence="1 7">Belongs to the cytochrome P450 family.</text>
</comment>
<reference evidence="8 9" key="1">
    <citation type="submission" date="2018-08" db="EMBL/GenBank/DDBJ databases">
        <title>Actinomadura jelena sp. nov., a novel Actinomycete isolated from soil in Chad.</title>
        <authorList>
            <person name="Shi L."/>
        </authorList>
    </citation>
    <scope>NUCLEOTIDE SEQUENCE [LARGE SCALE GENOMIC DNA]</scope>
    <source>
        <strain evidence="8 9">NEAU-G17</strain>
    </source>
</reference>
<evidence type="ECO:0000256" key="3">
    <source>
        <dbReference type="ARBA" id="ARBA00022723"/>
    </source>
</evidence>
<sequence>MDVSAHHAIDIDPEMRDVHAQNALLRETGPLVPVVLPGGVRAWAATRHDTVQTVLTHPDLSKELRHWADWAAGEVPADWPLNNIITAESMIAKEGAEHRRLRRIVSRTFTARHVQGLRPRVAEVAGELLDALAGHPPGPVDLRRHYSYPLPRNIICELVGIPRAWHAELHRFTDTLIRNTDEADYAAARMQTLRDLFAEVIALRRAEPGDDLTSALIAARDESGEPLTGTELHDMVMTLFIAGHETTINLITNGTRALLTHPDQLALLRDGTVPWSAAVEETLRWQSPVAYFPMRYAVRDTEIDGVALRAGDAVVVCYAAAGRDPAHYGRRAERFRLSDPPLEHLSFGYGDHFCLGAALSRLETEVALETLFTTFPELALAAPADTLPPLTTALSNSVRTLPVTLGPRAA</sequence>
<evidence type="ECO:0000313" key="9">
    <source>
        <dbReference type="Proteomes" id="UP000261811"/>
    </source>
</evidence>
<dbReference type="GO" id="GO:0016705">
    <property type="term" value="F:oxidoreductase activity, acting on paired donors, with incorporation or reduction of molecular oxygen"/>
    <property type="evidence" value="ECO:0007669"/>
    <property type="project" value="InterPro"/>
</dbReference>
<dbReference type="FunFam" id="1.10.630.10:FF:000018">
    <property type="entry name" value="Cytochrome P450 monooxygenase"/>
    <property type="match status" value="1"/>
</dbReference>
<evidence type="ECO:0000256" key="4">
    <source>
        <dbReference type="ARBA" id="ARBA00023002"/>
    </source>
</evidence>
<dbReference type="PRINTS" id="PR00359">
    <property type="entry name" value="BP450"/>
</dbReference>
<dbReference type="GO" id="GO:0020037">
    <property type="term" value="F:heme binding"/>
    <property type="evidence" value="ECO:0007669"/>
    <property type="project" value="InterPro"/>
</dbReference>
<evidence type="ECO:0000256" key="2">
    <source>
        <dbReference type="ARBA" id="ARBA00022617"/>
    </source>
</evidence>
<dbReference type="PANTHER" id="PTHR46696:SF1">
    <property type="entry name" value="CYTOCHROME P450 YJIB-RELATED"/>
    <property type="match status" value="1"/>
</dbReference>
<dbReference type="Proteomes" id="UP000261811">
    <property type="component" value="Unassembled WGS sequence"/>
</dbReference>
<dbReference type="OrthoDB" id="4133219at2"/>
<name>A0A372JAI3_9ACTN</name>
<proteinExistence type="inferred from homology"/>
<organism evidence="8 9">
    <name type="scientific">Actinomadura logoneensis</name>
    <dbReference type="NCBI Taxonomy" id="2293572"/>
    <lineage>
        <taxon>Bacteria</taxon>
        <taxon>Bacillati</taxon>
        <taxon>Actinomycetota</taxon>
        <taxon>Actinomycetes</taxon>
        <taxon>Streptosporangiales</taxon>
        <taxon>Thermomonosporaceae</taxon>
        <taxon>Actinomadura</taxon>
    </lineage>
</organism>